<protein>
    <submittedName>
        <fullName evidence="1">Uncharacterized protein</fullName>
    </submittedName>
</protein>
<name>A0AAW8CKY7_9PAST</name>
<proteinExistence type="predicted"/>
<accession>A0AAW8CKY7</accession>
<comment type="caution">
    <text evidence="1">The sequence shown here is derived from an EMBL/GenBank/DDBJ whole genome shotgun (WGS) entry which is preliminary data.</text>
</comment>
<gene>
    <name evidence="1" type="ORF">QJU78_04370</name>
</gene>
<dbReference type="Proteomes" id="UP001230466">
    <property type="component" value="Unassembled WGS sequence"/>
</dbReference>
<dbReference type="RefSeq" id="WP_267873260.1">
    <property type="nucleotide sequence ID" value="NZ_JAGRQI010000026.1"/>
</dbReference>
<organism evidence="1 2">
    <name type="scientific">Pasteurella atlantica</name>
    <dbReference type="NCBI Taxonomy" id="2827233"/>
    <lineage>
        <taxon>Bacteria</taxon>
        <taxon>Pseudomonadati</taxon>
        <taxon>Pseudomonadota</taxon>
        <taxon>Gammaproteobacteria</taxon>
        <taxon>Pasteurellales</taxon>
        <taxon>Pasteurellaceae</taxon>
        <taxon>Pasteurella</taxon>
    </lineage>
</organism>
<sequence>MACLLVLFICLYKRFEKLEKRNAETAELIAQYLKAINKKV</sequence>
<evidence type="ECO:0000313" key="1">
    <source>
        <dbReference type="EMBL" id="MDP8187009.1"/>
    </source>
</evidence>
<evidence type="ECO:0000313" key="2">
    <source>
        <dbReference type="Proteomes" id="UP001230466"/>
    </source>
</evidence>
<dbReference type="AlphaFoldDB" id="A0AAW8CKY7"/>
<dbReference type="EMBL" id="JASAYJ010000007">
    <property type="protein sequence ID" value="MDP8187009.1"/>
    <property type="molecule type" value="Genomic_DNA"/>
</dbReference>
<reference evidence="1" key="1">
    <citation type="journal article" date="2023" name="Front. Microbiol.">
        <title>Phylogeography and host specificity of Pasteurellaceae pathogenic to sea-farmed fish in the north-east Atlantic.</title>
        <authorList>
            <person name="Gulla S."/>
            <person name="Colquhoun D.J."/>
            <person name="Olsen A.B."/>
            <person name="Spilsberg B."/>
            <person name="Lagesen K."/>
            <person name="Aakesson C.P."/>
            <person name="Strom S."/>
            <person name="Manji F."/>
            <person name="Birkbeck T.H."/>
            <person name="Nilsen H.K."/>
        </authorList>
    </citation>
    <scope>NUCLEOTIDE SEQUENCE</scope>
    <source>
        <strain evidence="1">VIB1234</strain>
    </source>
</reference>